<reference evidence="2" key="1">
    <citation type="journal article" date="2019" name="Int. J. Syst. Evol. Microbiol.">
        <title>The Global Catalogue of Microorganisms (GCM) 10K type strain sequencing project: providing services to taxonomists for standard genome sequencing and annotation.</title>
        <authorList>
            <consortium name="The Broad Institute Genomics Platform"/>
            <consortium name="The Broad Institute Genome Sequencing Center for Infectious Disease"/>
            <person name="Wu L."/>
            <person name="Ma J."/>
        </authorList>
    </citation>
    <scope>NUCLEOTIDE SEQUENCE [LARGE SCALE GENOMIC DNA]</scope>
    <source>
        <strain evidence="2">JCM 19134</strain>
    </source>
</reference>
<gene>
    <name evidence="1" type="ORF">GCM10025791_11290</name>
</gene>
<dbReference type="PANTHER" id="PTHR11203:SF49">
    <property type="entry name" value="BLL1145 PROTEIN"/>
    <property type="match status" value="1"/>
</dbReference>
<dbReference type="NCBIfam" id="TIGR04122">
    <property type="entry name" value="Xnuc_lig_assoc"/>
    <property type="match status" value="1"/>
</dbReference>
<dbReference type="GO" id="GO:0016874">
    <property type="term" value="F:ligase activity"/>
    <property type="evidence" value="ECO:0007669"/>
    <property type="project" value="UniProtKB-KW"/>
</dbReference>
<dbReference type="InterPro" id="IPR050698">
    <property type="entry name" value="MBL"/>
</dbReference>
<dbReference type="EMBL" id="BAABLX010000007">
    <property type="protein sequence ID" value="GAA4935506.1"/>
    <property type="molecule type" value="Genomic_DNA"/>
</dbReference>
<proteinExistence type="predicted"/>
<dbReference type="Proteomes" id="UP001409585">
    <property type="component" value="Unassembled WGS sequence"/>
</dbReference>
<dbReference type="SUPFAM" id="SSF56281">
    <property type="entry name" value="Metallo-hydrolase/oxidoreductase"/>
    <property type="match status" value="1"/>
</dbReference>
<protein>
    <submittedName>
        <fullName evidence="1">Ligase-associated DNA damage response exonuclease</fullName>
    </submittedName>
</protein>
<sequence length="347" mass="38770">MTATETAVLVNTPNGLYCPDGDFYIDPYRPVGNAIITHGHSDHARPGMGSYWCSAASEPLLRHRLGADIQLTALEYGQQVAFNGVTVSLHPAGHIRGSAQVRVANESQVWVVSGDYKRCYDPTTEPFEVIPCDVFITEATFANPIYRWRPGVETAGEIYDWWMTNRAQGLTSILFCYALGKVQRVLAELVNFTQEPVYAHGAVMPLYEIYQQQGVAMLPVQNTAQLEKSHDYTGGLVVAPPSAHRSTWMKRFKNVSTGFASGWMQVRGARRRRGYHRGFVMSDHADWQGLIDTVQQTGCRQVYATHGDEETLTRYLRSIDVQADSLSSLPRLQPQTTLQVSHETAEQ</sequence>
<dbReference type="Gene3D" id="3.60.15.10">
    <property type="entry name" value="Ribonuclease Z/Hydroxyacylglutathione hydrolase-like"/>
    <property type="match status" value="1"/>
</dbReference>
<name>A0AAV3TZL5_9ALTE</name>
<dbReference type="InterPro" id="IPR036866">
    <property type="entry name" value="RibonucZ/Hydroxyglut_hydro"/>
</dbReference>
<keyword evidence="1" id="KW-0436">Ligase</keyword>
<keyword evidence="1" id="KW-0540">Nuclease</keyword>
<dbReference type="InterPro" id="IPR026360">
    <property type="entry name" value="Xnuc_lig_assoc"/>
</dbReference>
<keyword evidence="1" id="KW-0269">Exonuclease</keyword>
<keyword evidence="2" id="KW-1185">Reference proteome</keyword>
<evidence type="ECO:0000313" key="1">
    <source>
        <dbReference type="EMBL" id="GAA4935506.1"/>
    </source>
</evidence>
<evidence type="ECO:0000313" key="2">
    <source>
        <dbReference type="Proteomes" id="UP001409585"/>
    </source>
</evidence>
<organism evidence="1 2">
    <name type="scientific">Halioxenophilus aromaticivorans</name>
    <dbReference type="NCBI Taxonomy" id="1306992"/>
    <lineage>
        <taxon>Bacteria</taxon>
        <taxon>Pseudomonadati</taxon>
        <taxon>Pseudomonadota</taxon>
        <taxon>Gammaproteobacteria</taxon>
        <taxon>Alteromonadales</taxon>
        <taxon>Alteromonadaceae</taxon>
        <taxon>Halioxenophilus</taxon>
    </lineage>
</organism>
<comment type="caution">
    <text evidence="1">The sequence shown here is derived from an EMBL/GenBank/DDBJ whole genome shotgun (WGS) entry which is preliminary data.</text>
</comment>
<dbReference type="PANTHER" id="PTHR11203">
    <property type="entry name" value="CLEAVAGE AND POLYADENYLATION SPECIFICITY FACTOR FAMILY MEMBER"/>
    <property type="match status" value="1"/>
</dbReference>
<keyword evidence="1" id="KW-0378">Hydrolase</keyword>
<accession>A0AAV3TZL5</accession>
<dbReference type="AlphaFoldDB" id="A0AAV3TZL5"/>
<dbReference type="GO" id="GO:0004521">
    <property type="term" value="F:RNA endonuclease activity"/>
    <property type="evidence" value="ECO:0007669"/>
    <property type="project" value="TreeGrafter"/>
</dbReference>
<dbReference type="GO" id="GO:0004527">
    <property type="term" value="F:exonuclease activity"/>
    <property type="evidence" value="ECO:0007669"/>
    <property type="project" value="UniProtKB-KW"/>
</dbReference>
<dbReference type="RefSeq" id="WP_345418380.1">
    <property type="nucleotide sequence ID" value="NZ_AP031496.1"/>
</dbReference>